<dbReference type="RefSeq" id="WP_168990227.1">
    <property type="nucleotide sequence ID" value="NZ_BAABCI010000022.1"/>
</dbReference>
<evidence type="ECO:0000313" key="2">
    <source>
        <dbReference type="Proteomes" id="UP000320806"/>
    </source>
</evidence>
<name>A0A542EIN6_9MICO</name>
<accession>A0A542EIN6</accession>
<keyword evidence="2" id="KW-1185">Reference proteome</keyword>
<reference evidence="1 2" key="1">
    <citation type="submission" date="2019-06" db="EMBL/GenBank/DDBJ databases">
        <title>Sequencing the genomes of 1000 actinobacteria strains.</title>
        <authorList>
            <person name="Klenk H.-P."/>
        </authorList>
    </citation>
    <scope>NUCLEOTIDE SEQUENCE [LARGE SCALE GENOMIC DNA]</scope>
    <source>
        <strain evidence="1 2">DSM 19828</strain>
    </source>
</reference>
<sequence>MTSLAKSIKSHRENARARRAFNKAVENAGTPASRDDLIMAWQRSAERV</sequence>
<gene>
    <name evidence="1" type="ORF">FB459_2740</name>
</gene>
<organism evidence="1 2">
    <name type="scientific">Yimella lutea</name>
    <dbReference type="NCBI Taxonomy" id="587872"/>
    <lineage>
        <taxon>Bacteria</taxon>
        <taxon>Bacillati</taxon>
        <taxon>Actinomycetota</taxon>
        <taxon>Actinomycetes</taxon>
        <taxon>Micrococcales</taxon>
        <taxon>Dermacoccaceae</taxon>
        <taxon>Yimella</taxon>
    </lineage>
</organism>
<comment type="caution">
    <text evidence="1">The sequence shown here is derived from an EMBL/GenBank/DDBJ whole genome shotgun (WGS) entry which is preliminary data.</text>
</comment>
<dbReference type="Proteomes" id="UP000320806">
    <property type="component" value="Unassembled WGS sequence"/>
</dbReference>
<dbReference type="AlphaFoldDB" id="A0A542EIN6"/>
<proteinExistence type="predicted"/>
<protein>
    <submittedName>
        <fullName evidence="1">Uncharacterized protein</fullName>
    </submittedName>
</protein>
<evidence type="ECO:0000313" key="1">
    <source>
        <dbReference type="EMBL" id="TQJ15210.1"/>
    </source>
</evidence>
<dbReference type="EMBL" id="VFMO01000001">
    <property type="protein sequence ID" value="TQJ15210.1"/>
    <property type="molecule type" value="Genomic_DNA"/>
</dbReference>